<dbReference type="OrthoDB" id="5856426at2759"/>
<dbReference type="EMBL" id="GL380375">
    <property type="protein sequence ID" value="EGT53953.1"/>
    <property type="molecule type" value="Genomic_DNA"/>
</dbReference>
<evidence type="ECO:0000256" key="1">
    <source>
        <dbReference type="SAM" id="Coils"/>
    </source>
</evidence>
<dbReference type="AlphaFoldDB" id="G0PFM0"/>
<sequence>MKNIKRYLTVSPSEKPTDKRSKSSETSSRSSSVTLTETEMNTSASDSTTTTIPIDVGKSLSDSVAKLACLKKVTKDELAALVVSMANVVVTLQKQNSELVNEVRLLSNEVKNMRNSFETANKKTFAEIVQKTIASPSAQVTFMNAAKLANESDDRKSSVIIRGAQVSTDMAKDDAFGKSISEECNVTGKCSVFRISPKDSSPPLLKIHFEDRRDAIKTLTTFNSIKSRVTGCHNATIRQDMSKPELSKFRDSWKQAIKNNNEAGQRIWTVRNLELVRIPYKDNQTPHPWTVRNRTK</sequence>
<dbReference type="InParanoid" id="G0PFM0"/>
<feature type="coiled-coil region" evidence="1">
    <location>
        <begin position="89"/>
        <end position="123"/>
    </location>
</feature>
<keyword evidence="4" id="KW-1185">Reference proteome</keyword>
<dbReference type="HOGENOM" id="CLU_078054_0_1_1"/>
<name>G0PFM0_CAEBE</name>
<feature type="compositionally biased region" description="Low complexity" evidence="2">
    <location>
        <begin position="24"/>
        <end position="39"/>
    </location>
</feature>
<accession>G0PFM0</accession>
<evidence type="ECO:0000256" key="2">
    <source>
        <dbReference type="SAM" id="MobiDB-lite"/>
    </source>
</evidence>
<feature type="region of interest" description="Disordered" evidence="2">
    <location>
        <begin position="1"/>
        <end position="52"/>
    </location>
</feature>
<proteinExistence type="predicted"/>
<gene>
    <name evidence="3" type="ORF">CAEBREN_00329</name>
</gene>
<dbReference type="OMA" id="MRNSFET"/>
<protein>
    <submittedName>
        <fullName evidence="3">Uncharacterized protein</fullName>
    </submittedName>
</protein>
<feature type="compositionally biased region" description="Polar residues" evidence="2">
    <location>
        <begin position="40"/>
        <end position="52"/>
    </location>
</feature>
<evidence type="ECO:0000313" key="4">
    <source>
        <dbReference type="Proteomes" id="UP000008068"/>
    </source>
</evidence>
<dbReference type="eggNOG" id="ENOG502TGFW">
    <property type="taxonomic scope" value="Eukaryota"/>
</dbReference>
<reference evidence="4" key="1">
    <citation type="submission" date="2011-07" db="EMBL/GenBank/DDBJ databases">
        <authorList>
            <consortium name="Caenorhabditis brenneri Sequencing and Analysis Consortium"/>
            <person name="Wilson R.K."/>
        </authorList>
    </citation>
    <scope>NUCLEOTIDE SEQUENCE [LARGE SCALE GENOMIC DNA]</scope>
    <source>
        <strain evidence="4">PB2801</strain>
    </source>
</reference>
<dbReference type="Proteomes" id="UP000008068">
    <property type="component" value="Unassembled WGS sequence"/>
</dbReference>
<dbReference type="STRING" id="135651.G0PFM0"/>
<organism evidence="4">
    <name type="scientific">Caenorhabditis brenneri</name>
    <name type="common">Nematode worm</name>
    <dbReference type="NCBI Taxonomy" id="135651"/>
    <lineage>
        <taxon>Eukaryota</taxon>
        <taxon>Metazoa</taxon>
        <taxon>Ecdysozoa</taxon>
        <taxon>Nematoda</taxon>
        <taxon>Chromadorea</taxon>
        <taxon>Rhabditida</taxon>
        <taxon>Rhabditina</taxon>
        <taxon>Rhabditomorpha</taxon>
        <taxon>Rhabditoidea</taxon>
        <taxon>Rhabditidae</taxon>
        <taxon>Peloderinae</taxon>
        <taxon>Caenorhabditis</taxon>
    </lineage>
</organism>
<evidence type="ECO:0000313" key="3">
    <source>
        <dbReference type="EMBL" id="EGT53953.1"/>
    </source>
</evidence>
<keyword evidence="1" id="KW-0175">Coiled coil</keyword>